<name>A0ABW7B2P4_9ACTN</name>
<dbReference type="EMBL" id="JBICYV010000006">
    <property type="protein sequence ID" value="MFG3011452.1"/>
    <property type="molecule type" value="Genomic_DNA"/>
</dbReference>
<evidence type="ECO:0000313" key="2">
    <source>
        <dbReference type="Proteomes" id="UP001604267"/>
    </source>
</evidence>
<comment type="caution">
    <text evidence="1">The sequence shown here is derived from an EMBL/GenBank/DDBJ whole genome shotgun (WGS) entry which is preliminary data.</text>
</comment>
<proteinExistence type="predicted"/>
<dbReference type="RefSeq" id="WP_392817718.1">
    <property type="nucleotide sequence ID" value="NZ_JBICYV010000006.1"/>
</dbReference>
<dbReference type="Gene3D" id="3.40.50.720">
    <property type="entry name" value="NAD(P)-binding Rossmann-like Domain"/>
    <property type="match status" value="1"/>
</dbReference>
<dbReference type="InterPro" id="IPR035985">
    <property type="entry name" value="Ubiquitin-activating_enz"/>
</dbReference>
<accession>A0ABW7B2P4</accession>
<reference evidence="1 2" key="1">
    <citation type="submission" date="2024-10" db="EMBL/GenBank/DDBJ databases">
        <title>The Natural Products Discovery Center: Release of the First 8490 Sequenced Strains for Exploring Actinobacteria Biosynthetic Diversity.</title>
        <authorList>
            <person name="Kalkreuter E."/>
            <person name="Kautsar S.A."/>
            <person name="Yang D."/>
            <person name="Bader C.D."/>
            <person name="Teijaro C.N."/>
            <person name="Fluegel L."/>
            <person name="Davis C.M."/>
            <person name="Simpson J.R."/>
            <person name="Lauterbach L."/>
            <person name="Steele A.D."/>
            <person name="Gui C."/>
            <person name="Meng S."/>
            <person name="Li G."/>
            <person name="Viehrig K."/>
            <person name="Ye F."/>
            <person name="Su P."/>
            <person name="Kiefer A.F."/>
            <person name="Nichols A."/>
            <person name="Cepeda A.J."/>
            <person name="Yan W."/>
            <person name="Fan B."/>
            <person name="Jiang Y."/>
            <person name="Adhikari A."/>
            <person name="Zheng C.-J."/>
            <person name="Schuster L."/>
            <person name="Cowan T.M."/>
            <person name="Smanski M.J."/>
            <person name="Chevrette M.G."/>
            <person name="De Carvalho L.P.S."/>
            <person name="Shen B."/>
        </authorList>
    </citation>
    <scope>NUCLEOTIDE SEQUENCE [LARGE SCALE GENOMIC DNA]</scope>
    <source>
        <strain evidence="1 2">NPDC048320</strain>
    </source>
</reference>
<protein>
    <submittedName>
        <fullName evidence="1">TOMM leader peptide-binding protein</fullName>
    </submittedName>
</protein>
<evidence type="ECO:0000313" key="1">
    <source>
        <dbReference type="EMBL" id="MFG3011452.1"/>
    </source>
</evidence>
<sequence length="344" mass="37622">MSDNRQPRVRRTFSVIGHSPDVVELRTGVWNARSYTLTDDSRSGKLFNLVSGLDGTLSRRDLAKREGVSRVEVEALVDHLYGLDAIEEEPRSALDAYLDDMAALGGRGERPAAEGVVLLGDPELCERTAALLPAELAPEIRIPGPDHPVRARLESLPPSVLHDGLAFGEAAETLRPWAGRHLLLAERTIDPVRAQLLNRLARAAGISWTYAAIDGPFLFVGPTMIAGRSSCFECFETRVTMNLRESASYQRYKEALARSAVLAGEPPLYGPVASLLCSHLAMEATNYLACGTTFTVEKVLGCYLPSMELSYQEVLPLPGCPGCGAVPERDDHTLHFDPRTWLED</sequence>
<dbReference type="InterPro" id="IPR022291">
    <property type="entry name" value="Bacteriocin_synth_cyclodeHase"/>
</dbReference>
<keyword evidence="2" id="KW-1185">Reference proteome</keyword>
<gene>
    <name evidence="1" type="ORF">ACGFZB_13520</name>
</gene>
<dbReference type="Proteomes" id="UP001604267">
    <property type="component" value="Unassembled WGS sequence"/>
</dbReference>
<dbReference type="NCBIfam" id="TIGR03882">
    <property type="entry name" value="cyclo_dehyd_2"/>
    <property type="match status" value="1"/>
</dbReference>
<organism evidence="1 2">
    <name type="scientific">Streptomyces cinerochromogenes</name>
    <dbReference type="NCBI Taxonomy" id="66422"/>
    <lineage>
        <taxon>Bacteria</taxon>
        <taxon>Bacillati</taxon>
        <taxon>Actinomycetota</taxon>
        <taxon>Actinomycetes</taxon>
        <taxon>Kitasatosporales</taxon>
        <taxon>Streptomycetaceae</taxon>
        <taxon>Streptomyces</taxon>
    </lineage>
</organism>
<dbReference type="SUPFAM" id="SSF69572">
    <property type="entry name" value="Activating enzymes of the ubiquitin-like proteins"/>
    <property type="match status" value="1"/>
</dbReference>